<protein>
    <recommendedName>
        <fullName evidence="3">Exonuclease 1</fullName>
    </recommendedName>
</protein>
<evidence type="ECO:0000313" key="2">
    <source>
        <dbReference type="Proteomes" id="UP001159427"/>
    </source>
</evidence>
<dbReference type="Proteomes" id="UP001159427">
    <property type="component" value="Unassembled WGS sequence"/>
</dbReference>
<dbReference type="SMART" id="SM00279">
    <property type="entry name" value="HhH2"/>
    <property type="match status" value="1"/>
</dbReference>
<accession>A0ABN8SM50</accession>
<dbReference type="Gene3D" id="1.10.150.20">
    <property type="entry name" value="5' to 3' exonuclease, C-terminal subdomain"/>
    <property type="match status" value="1"/>
</dbReference>
<dbReference type="InterPro" id="IPR036279">
    <property type="entry name" value="5-3_exonuclease_C_sf"/>
</dbReference>
<name>A0ABN8SM50_9CNID</name>
<evidence type="ECO:0008006" key="3">
    <source>
        <dbReference type="Google" id="ProtNLM"/>
    </source>
</evidence>
<proteinExistence type="predicted"/>
<reference evidence="1 2" key="1">
    <citation type="submission" date="2022-05" db="EMBL/GenBank/DDBJ databases">
        <authorList>
            <consortium name="Genoscope - CEA"/>
            <person name="William W."/>
        </authorList>
    </citation>
    <scope>NUCLEOTIDE SEQUENCE [LARGE SCALE GENOMIC DNA]</scope>
</reference>
<comment type="caution">
    <text evidence="1">The sequence shown here is derived from an EMBL/GenBank/DDBJ whole genome shotgun (WGS) entry which is preliminary data.</text>
</comment>
<evidence type="ECO:0000313" key="1">
    <source>
        <dbReference type="EMBL" id="CAH3191001.1"/>
    </source>
</evidence>
<dbReference type="EMBL" id="CALNXI010002832">
    <property type="protein sequence ID" value="CAH3191001.1"/>
    <property type="molecule type" value="Genomic_DNA"/>
</dbReference>
<gene>
    <name evidence="1" type="ORF">PEVE_00021160</name>
</gene>
<sequence length="114" mass="12671">MTQSGSGKLIKRDDLNFVLKFKDFTFAKFRHMCILSGCDYASSMTGIGLQCAITVLEAADIKAHNGPQLTYEKSSTSLPLSSLKDIVTCSRRQTKPSSINQCSTLIPKEWFQLM</sequence>
<dbReference type="SUPFAM" id="SSF47807">
    <property type="entry name" value="5' to 3' exonuclease, C-terminal subdomain"/>
    <property type="match status" value="1"/>
</dbReference>
<feature type="non-terminal residue" evidence="1">
    <location>
        <position position="114"/>
    </location>
</feature>
<dbReference type="InterPro" id="IPR008918">
    <property type="entry name" value="HhH2"/>
</dbReference>
<keyword evidence="2" id="KW-1185">Reference proteome</keyword>
<organism evidence="1 2">
    <name type="scientific">Porites evermanni</name>
    <dbReference type="NCBI Taxonomy" id="104178"/>
    <lineage>
        <taxon>Eukaryota</taxon>
        <taxon>Metazoa</taxon>
        <taxon>Cnidaria</taxon>
        <taxon>Anthozoa</taxon>
        <taxon>Hexacorallia</taxon>
        <taxon>Scleractinia</taxon>
        <taxon>Fungiina</taxon>
        <taxon>Poritidae</taxon>
        <taxon>Porites</taxon>
    </lineage>
</organism>